<dbReference type="Pfam" id="PF09341">
    <property type="entry name" value="Pcc1"/>
    <property type="match status" value="1"/>
</dbReference>
<evidence type="ECO:0000256" key="8">
    <source>
        <dbReference type="ARBA" id="ARBA00076355"/>
    </source>
</evidence>
<protein>
    <recommendedName>
        <fullName evidence="8">L antigen family member 3</fullName>
    </recommendedName>
</protein>
<proteinExistence type="inferred from homology"/>
<evidence type="ECO:0000313" key="10">
    <source>
        <dbReference type="Proteomes" id="UP001458880"/>
    </source>
</evidence>
<evidence type="ECO:0000256" key="5">
    <source>
        <dbReference type="ARBA" id="ARBA00022694"/>
    </source>
</evidence>
<evidence type="ECO:0000313" key="9">
    <source>
        <dbReference type="EMBL" id="KAK9718141.1"/>
    </source>
</evidence>
<organism evidence="9 10">
    <name type="scientific">Popillia japonica</name>
    <name type="common">Japanese beetle</name>
    <dbReference type="NCBI Taxonomy" id="7064"/>
    <lineage>
        <taxon>Eukaryota</taxon>
        <taxon>Metazoa</taxon>
        <taxon>Ecdysozoa</taxon>
        <taxon>Arthropoda</taxon>
        <taxon>Hexapoda</taxon>
        <taxon>Insecta</taxon>
        <taxon>Pterygota</taxon>
        <taxon>Neoptera</taxon>
        <taxon>Endopterygota</taxon>
        <taxon>Coleoptera</taxon>
        <taxon>Polyphaga</taxon>
        <taxon>Scarabaeiformia</taxon>
        <taxon>Scarabaeidae</taxon>
        <taxon>Rutelinae</taxon>
        <taxon>Popillia</taxon>
    </lineage>
</organism>
<dbReference type="GO" id="GO:0005737">
    <property type="term" value="C:cytoplasm"/>
    <property type="evidence" value="ECO:0007669"/>
    <property type="project" value="UniProtKB-SubCell"/>
</dbReference>
<evidence type="ECO:0000256" key="7">
    <source>
        <dbReference type="ARBA" id="ARBA00053047"/>
    </source>
</evidence>
<dbReference type="PANTHER" id="PTHR31283">
    <property type="entry name" value="EKC/KEOPS COMPLEX SUBUNIT PCC1 FAMILY MEMBER"/>
    <property type="match status" value="1"/>
</dbReference>
<dbReference type="AlphaFoldDB" id="A0AAW1KHT1"/>
<comment type="function">
    <text evidence="7">Component of the EKC/KEOPS complex that is required for the formation of a threonylcarbamoyl group on adenosine at position 37 (t(6)A37) in tRNAs that read codons beginning with adenine. The complex is probably involved in the transfer of the threonylcarbamoyl moiety of threonylcarbamoyl-AMP (TC-AMP) to the N6 group of A37. LAGE3 functions as a dimerization module for the complex.</text>
</comment>
<evidence type="ECO:0000256" key="1">
    <source>
        <dbReference type="ARBA" id="ARBA00004123"/>
    </source>
</evidence>
<dbReference type="GO" id="GO:0070525">
    <property type="term" value="P:tRNA threonylcarbamoyladenosine metabolic process"/>
    <property type="evidence" value="ECO:0007669"/>
    <property type="project" value="TreeGrafter"/>
</dbReference>
<keyword evidence="10" id="KW-1185">Reference proteome</keyword>
<comment type="caution">
    <text evidence="9">The sequence shown here is derived from an EMBL/GenBank/DDBJ whole genome shotgun (WGS) entry which is preliminary data.</text>
</comment>
<sequence length="94" mass="10687">MTEESLLTINIEIPFPSNRTAELAYHVLRVDAEPKKTIQKEVTHKEHLLIVKFQGSSSKQLRVAVNSVFENIILINETLDAFGDSISETYTHFT</sequence>
<dbReference type="GO" id="GO:0000408">
    <property type="term" value="C:EKC/KEOPS complex"/>
    <property type="evidence" value="ECO:0007669"/>
    <property type="project" value="TreeGrafter"/>
</dbReference>
<reference evidence="9 10" key="1">
    <citation type="journal article" date="2024" name="BMC Genomics">
        <title>De novo assembly and annotation of Popillia japonica's genome with initial clues to its potential as an invasive pest.</title>
        <authorList>
            <person name="Cucini C."/>
            <person name="Boschi S."/>
            <person name="Funari R."/>
            <person name="Cardaioli E."/>
            <person name="Iannotti N."/>
            <person name="Marturano G."/>
            <person name="Paoli F."/>
            <person name="Bruttini M."/>
            <person name="Carapelli A."/>
            <person name="Frati F."/>
            <person name="Nardi F."/>
        </authorList>
    </citation>
    <scope>NUCLEOTIDE SEQUENCE [LARGE SCALE GENOMIC DNA]</scope>
    <source>
        <strain evidence="9">DMR45628</strain>
    </source>
</reference>
<evidence type="ECO:0000256" key="6">
    <source>
        <dbReference type="ARBA" id="ARBA00023242"/>
    </source>
</evidence>
<keyword evidence="4" id="KW-0963">Cytoplasm</keyword>
<name>A0AAW1KHT1_POPJA</name>
<dbReference type="EMBL" id="JASPKY010000231">
    <property type="protein sequence ID" value="KAK9718141.1"/>
    <property type="molecule type" value="Genomic_DNA"/>
</dbReference>
<evidence type="ECO:0000256" key="3">
    <source>
        <dbReference type="ARBA" id="ARBA00007073"/>
    </source>
</evidence>
<gene>
    <name evidence="9" type="ORF">QE152_g23363</name>
</gene>
<dbReference type="InterPro" id="IPR015419">
    <property type="entry name" value="CTAG/Pcc1"/>
</dbReference>
<dbReference type="Proteomes" id="UP001458880">
    <property type="component" value="Unassembled WGS sequence"/>
</dbReference>
<dbReference type="PANTHER" id="PTHR31283:SF5">
    <property type="entry name" value="EKC_KEOPS COMPLEX SUBUNIT LAGE3"/>
    <property type="match status" value="1"/>
</dbReference>
<evidence type="ECO:0000256" key="4">
    <source>
        <dbReference type="ARBA" id="ARBA00022490"/>
    </source>
</evidence>
<evidence type="ECO:0000256" key="2">
    <source>
        <dbReference type="ARBA" id="ARBA00004496"/>
    </source>
</evidence>
<dbReference type="GO" id="GO:0008033">
    <property type="term" value="P:tRNA processing"/>
    <property type="evidence" value="ECO:0007669"/>
    <property type="project" value="UniProtKB-KW"/>
</dbReference>
<comment type="similarity">
    <text evidence="3">Belongs to the CTAG/PCC1 family.</text>
</comment>
<keyword evidence="5" id="KW-0819">tRNA processing</keyword>
<accession>A0AAW1KHT1</accession>
<comment type="subcellular location">
    <subcellularLocation>
        <location evidence="2">Cytoplasm</location>
    </subcellularLocation>
    <subcellularLocation>
        <location evidence="1">Nucleus</location>
    </subcellularLocation>
</comment>
<dbReference type="FunFam" id="3.30.310.50:FF:000005">
    <property type="entry name" value="L antigen family member 3"/>
    <property type="match status" value="1"/>
</dbReference>
<dbReference type="GO" id="GO:0005634">
    <property type="term" value="C:nucleus"/>
    <property type="evidence" value="ECO:0007669"/>
    <property type="project" value="UniProtKB-SubCell"/>
</dbReference>
<dbReference type="Gene3D" id="3.30.310.50">
    <property type="entry name" value="Alpha-D-phosphohexomutase, C-terminal domain"/>
    <property type="match status" value="1"/>
</dbReference>
<keyword evidence="6" id="KW-0539">Nucleus</keyword>